<feature type="compositionally biased region" description="Polar residues" evidence="1">
    <location>
        <begin position="90"/>
        <end position="100"/>
    </location>
</feature>
<dbReference type="PANTHER" id="PTHR24413">
    <property type="entry name" value="SPECKLE-TYPE POZ PROTEIN"/>
    <property type="match status" value="1"/>
</dbReference>
<dbReference type="Gene3D" id="3.30.710.10">
    <property type="entry name" value="Potassium Channel Kv1.1, Chain A"/>
    <property type="match status" value="2"/>
</dbReference>
<dbReference type="InterPro" id="IPR008974">
    <property type="entry name" value="TRAF-like"/>
</dbReference>
<evidence type="ECO:0000259" key="2">
    <source>
        <dbReference type="PROSITE" id="PS50144"/>
    </source>
</evidence>
<organism evidence="3 4">
    <name type="scientific">Rhodotorula mucilaginosa</name>
    <name type="common">Yeast</name>
    <name type="synonym">Rhodotorula rubra</name>
    <dbReference type="NCBI Taxonomy" id="5537"/>
    <lineage>
        <taxon>Eukaryota</taxon>
        <taxon>Fungi</taxon>
        <taxon>Dikarya</taxon>
        <taxon>Basidiomycota</taxon>
        <taxon>Pucciniomycotina</taxon>
        <taxon>Microbotryomycetes</taxon>
        <taxon>Sporidiobolales</taxon>
        <taxon>Sporidiobolaceae</taxon>
        <taxon>Rhodotorula</taxon>
    </lineage>
</organism>
<dbReference type="InterPro" id="IPR011333">
    <property type="entry name" value="SKP1/BTB/POZ_sf"/>
</dbReference>
<feature type="region of interest" description="Disordered" evidence="1">
    <location>
        <begin position="81"/>
        <end position="114"/>
    </location>
</feature>
<dbReference type="SUPFAM" id="SSF54695">
    <property type="entry name" value="POZ domain"/>
    <property type="match status" value="1"/>
</dbReference>
<comment type="caution">
    <text evidence="3">The sequence shown here is derived from an EMBL/GenBank/DDBJ whole genome shotgun (WGS) entry which is preliminary data.</text>
</comment>
<sequence>MLGTPSLETSEVLETRSVQLEWKVTNLRTLFDATKGDAKSKCIKSPLFDQSRWQIFLYPNSGHEQYVSLYLSCEPTEAEKERALSEKPDLSTTLPGSGSSDARLGKDGGKEKDRMPWKRDGHFKFTFEARSVDRRVTFKQLEADEHHFTHKTRNWGYQSFWKRSEAFYNNPSTRSSDAFLIICTIVSAPSLPTSPPLPHLLVPKTLISAYASLFDDPDYSDVVFRIKPERDGPDPHGRPQKRKREKRLFAAKKVLAGRSEYFDDMFNSGFNESTFSIAARASSSQRPPAAHTIRELEDEGEPEYGIDSSAEGEDDSDLGWDEDDDSGEEEDDEPASSSEEAEGDVVHTVTGTPRMAPAPVSATHSAPISSAPPDAPLQRSRSLLDAPARSRTSSAALSDDERQADLPPPSTPPMQRQDSVRTERAEDASDTEGELADTGANDAGSRTSRYVDASSAPPSPVKPNLRPKRQGSSMPKRARSRPVDDRPRYSTFRGLLHYLYTDSIQFAPLASTYYAARDHAVATDQLFPWPPRRAFLVAHSPQQQASSAGIGPGQAAGPCSAKAIYRLADKMGLAELKERAYEHIVQSLTPQNIVYEVFGSFSTRFDEVRRVEVAYLLDKWNEVRSSAQMRTVFDYLRTSRFPGFEDVWFEIVQNLEVKIPPALPPSASNGGGTRSSGGGGRATETGIALGASAAGAGLREGLGGGDA</sequence>
<dbReference type="SUPFAM" id="SSF49599">
    <property type="entry name" value="TRAF domain-like"/>
    <property type="match status" value="1"/>
</dbReference>
<evidence type="ECO:0000313" key="4">
    <source>
        <dbReference type="Proteomes" id="UP000777482"/>
    </source>
</evidence>
<gene>
    <name evidence="3" type="ORF">C6P46_002959</name>
</gene>
<dbReference type="Proteomes" id="UP000777482">
    <property type="component" value="Unassembled WGS sequence"/>
</dbReference>
<dbReference type="OrthoDB" id="6359816at2759"/>
<dbReference type="PROSITE" id="PS50144">
    <property type="entry name" value="MATH"/>
    <property type="match status" value="1"/>
</dbReference>
<dbReference type="EMBL" id="PUHQ01000022">
    <property type="protein sequence ID" value="KAG0663116.1"/>
    <property type="molecule type" value="Genomic_DNA"/>
</dbReference>
<feature type="domain" description="MATH" evidence="2">
    <location>
        <begin position="17"/>
        <end position="185"/>
    </location>
</feature>
<feature type="region of interest" description="Disordered" evidence="1">
    <location>
        <begin position="662"/>
        <end position="686"/>
    </location>
</feature>
<feature type="compositionally biased region" description="Basic and acidic residues" evidence="1">
    <location>
        <begin position="418"/>
        <end position="427"/>
    </location>
</feature>
<dbReference type="Gene3D" id="2.60.210.10">
    <property type="entry name" value="Apoptosis, Tumor Necrosis Factor Receptor Associated Protein 2, Chain A"/>
    <property type="match status" value="1"/>
</dbReference>
<keyword evidence="4" id="KW-1185">Reference proteome</keyword>
<proteinExistence type="predicted"/>
<feature type="region of interest" description="Disordered" evidence="1">
    <location>
        <begin position="280"/>
        <end position="487"/>
    </location>
</feature>
<evidence type="ECO:0000256" key="1">
    <source>
        <dbReference type="SAM" id="MobiDB-lite"/>
    </source>
</evidence>
<evidence type="ECO:0000313" key="3">
    <source>
        <dbReference type="EMBL" id="KAG0663116.1"/>
    </source>
</evidence>
<dbReference type="InterPro" id="IPR002083">
    <property type="entry name" value="MATH/TRAF_dom"/>
</dbReference>
<feature type="compositionally biased region" description="Acidic residues" evidence="1">
    <location>
        <begin position="296"/>
        <end position="343"/>
    </location>
</feature>
<reference evidence="3 4" key="1">
    <citation type="submission" date="2020-11" db="EMBL/GenBank/DDBJ databases">
        <title>Kefir isolates.</title>
        <authorList>
            <person name="Marcisauskas S."/>
            <person name="Kim Y."/>
            <person name="Blasche S."/>
        </authorList>
    </citation>
    <scope>NUCLEOTIDE SEQUENCE [LARGE SCALE GENOMIC DNA]</scope>
    <source>
        <strain evidence="3 4">KR</strain>
    </source>
</reference>
<protein>
    <recommendedName>
        <fullName evidence="2">MATH domain-containing protein</fullName>
    </recommendedName>
</protein>
<feature type="compositionally biased region" description="Gly residues" evidence="1">
    <location>
        <begin position="669"/>
        <end position="681"/>
    </location>
</feature>
<feature type="compositionally biased region" description="Basic and acidic residues" evidence="1">
    <location>
        <begin position="103"/>
        <end position="114"/>
    </location>
</feature>
<accession>A0A9P6W627</accession>
<dbReference type="CDD" id="cd00121">
    <property type="entry name" value="MATH"/>
    <property type="match status" value="1"/>
</dbReference>
<feature type="compositionally biased region" description="Low complexity" evidence="1">
    <location>
        <begin position="280"/>
        <end position="290"/>
    </location>
</feature>
<name>A0A9P6W627_RHOMI</name>
<dbReference type="AlphaFoldDB" id="A0A9P6W627"/>